<accession>A0AAP5LQH2</accession>
<keyword evidence="4 8" id="KW-0326">Glycosidase</keyword>
<keyword evidence="5" id="KW-1133">Transmembrane helix</keyword>
<dbReference type="RefSeq" id="WP_310143144.1">
    <property type="nucleotide sequence ID" value="NZ_JAVDTR010000012.1"/>
</dbReference>
<dbReference type="InterPro" id="IPR033452">
    <property type="entry name" value="GH30_C"/>
</dbReference>
<dbReference type="GO" id="GO:0004348">
    <property type="term" value="F:glucosylceramidase activity"/>
    <property type="evidence" value="ECO:0007669"/>
    <property type="project" value="UniProtKB-EC"/>
</dbReference>
<feature type="domain" description="Glycosyl hydrolase family 30 beta sandwich" evidence="7">
    <location>
        <begin position="443"/>
        <end position="503"/>
    </location>
</feature>
<keyword evidence="2" id="KW-0732">Signal</keyword>
<feature type="domain" description="Glycosyl hydrolase family 30 TIM-barrel" evidence="6">
    <location>
        <begin position="100"/>
        <end position="440"/>
    </location>
</feature>
<reference evidence="8" key="1">
    <citation type="submission" date="2023-07" db="EMBL/GenBank/DDBJ databases">
        <title>Sorghum-associated microbial communities from plants grown in Nebraska, USA.</title>
        <authorList>
            <person name="Schachtman D."/>
        </authorList>
    </citation>
    <scope>NUCLEOTIDE SEQUENCE</scope>
    <source>
        <strain evidence="8">BE80</strain>
    </source>
</reference>
<dbReference type="Proteomes" id="UP001254832">
    <property type="component" value="Unassembled WGS sequence"/>
</dbReference>
<protein>
    <submittedName>
        <fullName evidence="8">Glucosylceramidase</fullName>
        <ecNumber evidence="8">3.2.1.45</ecNumber>
    </submittedName>
</protein>
<evidence type="ECO:0000256" key="4">
    <source>
        <dbReference type="RuleBase" id="RU361188"/>
    </source>
</evidence>
<dbReference type="Gene3D" id="2.60.40.1180">
    <property type="entry name" value="Golgi alpha-mannosidase II"/>
    <property type="match status" value="1"/>
</dbReference>
<dbReference type="InterPro" id="IPR013780">
    <property type="entry name" value="Glyco_hydro_b"/>
</dbReference>
<keyword evidence="3 4" id="KW-0378">Hydrolase</keyword>
<dbReference type="SUPFAM" id="SSF51011">
    <property type="entry name" value="Glycosyl hydrolase domain"/>
    <property type="match status" value="1"/>
</dbReference>
<dbReference type="EMBL" id="JAVDTR010000012">
    <property type="protein sequence ID" value="MDR6725720.1"/>
    <property type="molecule type" value="Genomic_DNA"/>
</dbReference>
<proteinExistence type="inferred from homology"/>
<dbReference type="PANTHER" id="PTHR11069:SF23">
    <property type="entry name" value="LYSOSOMAL ACID GLUCOSYLCERAMIDASE"/>
    <property type="match status" value="1"/>
</dbReference>
<dbReference type="InterPro" id="IPR017853">
    <property type="entry name" value="GH"/>
</dbReference>
<gene>
    <name evidence="8" type="ORF">J2W91_004222</name>
</gene>
<evidence type="ECO:0000313" key="9">
    <source>
        <dbReference type="Proteomes" id="UP001254832"/>
    </source>
</evidence>
<dbReference type="InterPro" id="IPR033453">
    <property type="entry name" value="Glyco_hydro_30_TIM-barrel"/>
</dbReference>
<dbReference type="GO" id="GO:0016020">
    <property type="term" value="C:membrane"/>
    <property type="evidence" value="ECO:0007669"/>
    <property type="project" value="GOC"/>
</dbReference>
<evidence type="ECO:0000259" key="7">
    <source>
        <dbReference type="Pfam" id="PF17189"/>
    </source>
</evidence>
<name>A0AAP5LQH2_PAEAM</name>
<dbReference type="InterPro" id="IPR001139">
    <property type="entry name" value="Glyco_hydro_30"/>
</dbReference>
<comment type="similarity">
    <text evidence="1 4">Belongs to the glycosyl hydrolase 30 family.</text>
</comment>
<evidence type="ECO:0000256" key="2">
    <source>
        <dbReference type="ARBA" id="ARBA00022729"/>
    </source>
</evidence>
<evidence type="ECO:0000256" key="1">
    <source>
        <dbReference type="ARBA" id="ARBA00005382"/>
    </source>
</evidence>
<dbReference type="PRINTS" id="PR00843">
    <property type="entry name" value="GLHYDRLASE30"/>
</dbReference>
<dbReference type="GO" id="GO:0006680">
    <property type="term" value="P:glucosylceramide catabolic process"/>
    <property type="evidence" value="ECO:0007669"/>
    <property type="project" value="TreeGrafter"/>
</dbReference>
<comment type="caution">
    <text evidence="8">The sequence shown here is derived from an EMBL/GenBank/DDBJ whole genome shotgun (WGS) entry which is preliminary data.</text>
</comment>
<dbReference type="Pfam" id="PF02055">
    <property type="entry name" value="Glyco_hydro_30"/>
    <property type="match status" value="1"/>
</dbReference>
<dbReference type="Pfam" id="PF17189">
    <property type="entry name" value="Glyco_hydro_30C"/>
    <property type="match status" value="1"/>
</dbReference>
<dbReference type="PANTHER" id="PTHR11069">
    <property type="entry name" value="GLUCOSYLCERAMIDASE"/>
    <property type="match status" value="1"/>
</dbReference>
<feature type="transmembrane region" description="Helical" evidence="5">
    <location>
        <begin position="12"/>
        <end position="33"/>
    </location>
</feature>
<keyword evidence="5" id="KW-0812">Transmembrane</keyword>
<sequence>MKRVLLRNKLSGRMKLVIVFAICIIILLLWLVLRSVREEPVPPPAEQTHAEVEAWLTTGDQQHLLAPQQPIPLLQSERTSSSPLEAAITINPEKTYQTMDGFGAAMTGSSAHLMNQLPQEQREQLLHDLFTSEGLNLDMVRHTIGASDYSVDASGAPASYTYDDVESGTDYTMEHFSIDQDREVVDMLQQVTRLKPHMKIMGTPWTAPAWMKYGEKTLHGWYLNYEDPQVYEAYAQYFVRYIQAYQNKGLPIYGITLQNEPGFTSPNYPSMSMGAEEQLHFIRDYLGPALKKAKLDTRIIAYDHNWDEGVEYTNQVLGDKQAATYIDGSAFHCYAGDPSAMSEVHDRFPDKSIYFTECSGGDWSPDFGENLSWQMSNLMIGAPRNWAQSVLLWNIALDPQGGPTNGGCENCRGVVTIDPESGKVDKNVEYYALGHISKFIRPGAVRVDSNQEQGKLENVAFRNPDGTMVLVAANTGDEDTSFNVMMDGTEFHYSLPAKSAVTFRWKT</sequence>
<evidence type="ECO:0000259" key="6">
    <source>
        <dbReference type="Pfam" id="PF02055"/>
    </source>
</evidence>
<keyword evidence="5" id="KW-0472">Membrane</keyword>
<organism evidence="8 9">
    <name type="scientific">Paenibacillus amylolyticus</name>
    <dbReference type="NCBI Taxonomy" id="1451"/>
    <lineage>
        <taxon>Bacteria</taxon>
        <taxon>Bacillati</taxon>
        <taxon>Bacillota</taxon>
        <taxon>Bacilli</taxon>
        <taxon>Bacillales</taxon>
        <taxon>Paenibacillaceae</taxon>
        <taxon>Paenibacillus</taxon>
    </lineage>
</organism>
<evidence type="ECO:0000313" key="8">
    <source>
        <dbReference type="EMBL" id="MDR6725720.1"/>
    </source>
</evidence>
<dbReference type="Gene3D" id="3.20.20.80">
    <property type="entry name" value="Glycosidases"/>
    <property type="match status" value="1"/>
</dbReference>
<evidence type="ECO:0000256" key="3">
    <source>
        <dbReference type="ARBA" id="ARBA00022801"/>
    </source>
</evidence>
<evidence type="ECO:0000256" key="5">
    <source>
        <dbReference type="SAM" id="Phobius"/>
    </source>
</evidence>
<dbReference type="SUPFAM" id="SSF51445">
    <property type="entry name" value="(Trans)glycosidases"/>
    <property type="match status" value="1"/>
</dbReference>
<dbReference type="EC" id="3.2.1.45" evidence="8"/>
<dbReference type="AlphaFoldDB" id="A0AAP5LQH2"/>